<keyword evidence="1" id="KW-1133">Transmembrane helix</keyword>
<keyword evidence="1" id="KW-0812">Transmembrane</keyword>
<feature type="transmembrane region" description="Helical" evidence="1">
    <location>
        <begin position="21"/>
        <end position="38"/>
    </location>
</feature>
<dbReference type="STRING" id="1291379.TPE_0531"/>
<name>S5ZKC2_9SPIR</name>
<keyword evidence="1" id="KW-0472">Membrane</keyword>
<organism evidence="2 3">
    <name type="scientific">Treponema pedis str. T A4</name>
    <dbReference type="NCBI Taxonomy" id="1291379"/>
    <lineage>
        <taxon>Bacteria</taxon>
        <taxon>Pseudomonadati</taxon>
        <taxon>Spirochaetota</taxon>
        <taxon>Spirochaetia</taxon>
        <taxon>Spirochaetales</taxon>
        <taxon>Treponemataceae</taxon>
        <taxon>Treponema</taxon>
    </lineage>
</organism>
<dbReference type="KEGG" id="tped:TPE_0531"/>
<dbReference type="AlphaFoldDB" id="S5ZKC2"/>
<dbReference type="Proteomes" id="UP000015620">
    <property type="component" value="Chromosome"/>
</dbReference>
<evidence type="ECO:0000313" key="3">
    <source>
        <dbReference type="Proteomes" id="UP000015620"/>
    </source>
</evidence>
<dbReference type="PATRIC" id="fig|1291379.3.peg.534"/>
<evidence type="ECO:0000256" key="1">
    <source>
        <dbReference type="SAM" id="Phobius"/>
    </source>
</evidence>
<dbReference type="EMBL" id="CP004120">
    <property type="protein sequence ID" value="AGT43027.1"/>
    <property type="molecule type" value="Genomic_DNA"/>
</dbReference>
<dbReference type="HOGENOM" id="CLU_3318682_0_0_12"/>
<evidence type="ECO:0000313" key="2">
    <source>
        <dbReference type="EMBL" id="AGT43027.1"/>
    </source>
</evidence>
<proteinExistence type="predicted"/>
<reference evidence="2 3" key="1">
    <citation type="journal article" date="2013" name="PLoS ONE">
        <title>Genome-Wide Relatedness of Treponema pedis, from Gingiva and Necrotic Skin Lesions of Pigs, with the Human Oral Pathogen Treponema denticola.</title>
        <authorList>
            <person name="Svartstrom O."/>
            <person name="Mushtaq M."/>
            <person name="Pringle M."/>
            <person name="Segerman B."/>
        </authorList>
    </citation>
    <scope>NUCLEOTIDE SEQUENCE [LARGE SCALE GENOMIC DNA]</scope>
    <source>
        <strain evidence="2">T A4</strain>
    </source>
</reference>
<accession>S5ZKC2</accession>
<protein>
    <submittedName>
        <fullName evidence="2">Uncharacterized protein</fullName>
    </submittedName>
</protein>
<keyword evidence="3" id="KW-1185">Reference proteome</keyword>
<sequence length="39" mass="4920">MCIFSVCIMNILDFKKNVKRFYEKFMIFSHFFTVFYSFF</sequence>
<gene>
    <name evidence="2" type="ORF">TPE_0531</name>
</gene>